<accession>A0A3M6TFN6</accession>
<organism evidence="1 2">
    <name type="scientific">Pocillopora damicornis</name>
    <name type="common">Cauliflower coral</name>
    <name type="synonym">Millepora damicornis</name>
    <dbReference type="NCBI Taxonomy" id="46731"/>
    <lineage>
        <taxon>Eukaryota</taxon>
        <taxon>Metazoa</taxon>
        <taxon>Cnidaria</taxon>
        <taxon>Anthozoa</taxon>
        <taxon>Hexacorallia</taxon>
        <taxon>Scleractinia</taxon>
        <taxon>Astrocoeniina</taxon>
        <taxon>Pocilloporidae</taxon>
        <taxon>Pocillopora</taxon>
    </lineage>
</organism>
<comment type="caution">
    <text evidence="1">The sequence shown here is derived from an EMBL/GenBank/DDBJ whole genome shotgun (WGS) entry which is preliminary data.</text>
</comment>
<dbReference type="AlphaFoldDB" id="A0A3M6TFN6"/>
<name>A0A3M6TFN6_POCDA</name>
<reference evidence="1 2" key="1">
    <citation type="journal article" date="2018" name="Sci. Rep.">
        <title>Comparative analysis of the Pocillopora damicornis genome highlights role of immune system in coral evolution.</title>
        <authorList>
            <person name="Cunning R."/>
            <person name="Bay R.A."/>
            <person name="Gillette P."/>
            <person name="Baker A.C."/>
            <person name="Traylor-Knowles N."/>
        </authorList>
    </citation>
    <scope>NUCLEOTIDE SEQUENCE [LARGE SCALE GENOMIC DNA]</scope>
    <source>
        <strain evidence="1">RSMAS</strain>
        <tissue evidence="1">Whole animal</tissue>
    </source>
</reference>
<sequence length="255" mass="29231">MDRVYVYNKVRSLLAVFVAFEVLNGEDKKPGRGKTRQWIRRRDEKGYFNNIVKELAIEDTAKYKEMMQMKLLLVWPESAFWHQEEVVLLFKSHFNHVAFLAASKREMTASNNTSFGQLEEELLLEDCSLLSAILLIAHGTVVDKTGFTHNFHAFECMASKLKLEDQVSEEDISLPMDKLDHRELMVSVQSCLLEQVKIERVVGDFPPRKASVFPCFQLHLSLHSYSPALARPSTLGKVYNHNGAQYQQEVLPGLV</sequence>
<protein>
    <submittedName>
        <fullName evidence="1">Uncharacterized protein</fullName>
    </submittedName>
</protein>
<dbReference type="EMBL" id="RCHS01003678">
    <property type="protein sequence ID" value="RMX40203.1"/>
    <property type="molecule type" value="Genomic_DNA"/>
</dbReference>
<evidence type="ECO:0000313" key="2">
    <source>
        <dbReference type="Proteomes" id="UP000275408"/>
    </source>
</evidence>
<dbReference type="Proteomes" id="UP000275408">
    <property type="component" value="Unassembled WGS sequence"/>
</dbReference>
<evidence type="ECO:0000313" key="1">
    <source>
        <dbReference type="EMBL" id="RMX40203.1"/>
    </source>
</evidence>
<keyword evidence="2" id="KW-1185">Reference proteome</keyword>
<proteinExistence type="predicted"/>
<gene>
    <name evidence="1" type="ORF">pdam_00016555</name>
</gene>